<dbReference type="AlphaFoldDB" id="A0A835MLU1"/>
<dbReference type="OrthoDB" id="1845088at2759"/>
<gene>
    <name evidence="1" type="ORF">SADUNF_Sadunf18G0023600</name>
</gene>
<name>A0A835MLU1_9ROSI</name>
<evidence type="ECO:0000313" key="1">
    <source>
        <dbReference type="EMBL" id="KAF9662153.1"/>
    </source>
</evidence>
<proteinExistence type="predicted"/>
<dbReference type="EMBL" id="JADGMS010000018">
    <property type="protein sequence ID" value="KAF9662153.1"/>
    <property type="molecule type" value="Genomic_DNA"/>
</dbReference>
<sequence>MNIAKNETRGWIIETFAEEALGLVTGLDTKLVVYEALKDVYAQDSQEHEFTLQKQPSYLRKDDNKTIGNHICIFKGLCNNLAGIGNALLDKEKESQQHIYFHKSWIPSTTISKPTSKLFRQFNINYTTMMTTIARRTSHDSKITRSISNAPFSLWLKALTIVVFLINRLPSSPLHFDTPYSMLYETHPSLDVTSGLDHFVAMPTLHSDIHLETFYTPKP</sequence>
<reference evidence="1 2" key="1">
    <citation type="submission" date="2020-10" db="EMBL/GenBank/DDBJ databases">
        <title>Plant Genome Project.</title>
        <authorList>
            <person name="Zhang R.-G."/>
        </authorList>
    </citation>
    <scope>NUCLEOTIDE SEQUENCE [LARGE SCALE GENOMIC DNA]</scope>
    <source>
        <strain evidence="1">FAFU-HL-1</strain>
        <tissue evidence="1">Leaf</tissue>
    </source>
</reference>
<keyword evidence="2" id="KW-1185">Reference proteome</keyword>
<protein>
    <submittedName>
        <fullName evidence="1">Uncharacterized protein</fullName>
    </submittedName>
</protein>
<organism evidence="1 2">
    <name type="scientific">Salix dunnii</name>
    <dbReference type="NCBI Taxonomy" id="1413687"/>
    <lineage>
        <taxon>Eukaryota</taxon>
        <taxon>Viridiplantae</taxon>
        <taxon>Streptophyta</taxon>
        <taxon>Embryophyta</taxon>
        <taxon>Tracheophyta</taxon>
        <taxon>Spermatophyta</taxon>
        <taxon>Magnoliopsida</taxon>
        <taxon>eudicotyledons</taxon>
        <taxon>Gunneridae</taxon>
        <taxon>Pentapetalae</taxon>
        <taxon>rosids</taxon>
        <taxon>fabids</taxon>
        <taxon>Malpighiales</taxon>
        <taxon>Salicaceae</taxon>
        <taxon>Saliceae</taxon>
        <taxon>Salix</taxon>
    </lineage>
</organism>
<dbReference type="Proteomes" id="UP000657918">
    <property type="component" value="Unassembled WGS sequence"/>
</dbReference>
<accession>A0A835MLU1</accession>
<comment type="caution">
    <text evidence="1">The sequence shown here is derived from an EMBL/GenBank/DDBJ whole genome shotgun (WGS) entry which is preliminary data.</text>
</comment>
<evidence type="ECO:0000313" key="2">
    <source>
        <dbReference type="Proteomes" id="UP000657918"/>
    </source>
</evidence>